<evidence type="ECO:0000313" key="3">
    <source>
        <dbReference type="Proteomes" id="UP001279734"/>
    </source>
</evidence>
<protein>
    <submittedName>
        <fullName evidence="2">Uncharacterized protein</fullName>
    </submittedName>
</protein>
<reference evidence="2" key="1">
    <citation type="submission" date="2023-05" db="EMBL/GenBank/DDBJ databases">
        <title>Nepenthes gracilis genome sequencing.</title>
        <authorList>
            <person name="Fukushima K."/>
        </authorList>
    </citation>
    <scope>NUCLEOTIDE SEQUENCE</scope>
    <source>
        <strain evidence="2">SING2019-196</strain>
    </source>
</reference>
<sequence length="137" mass="15829">MKYAGLKSVNRVLLLFCWVCGQDLALEYNWALVTCLGWGLTEFWASAFGVILMLDKGAEFRELVQERRRIKRIHLLVWSSWRVWCLCWIWCDDADAVYLFPVLNSVAYEVHENNDAGDAVGCCCPMVSMAGGWLFWH</sequence>
<keyword evidence="1" id="KW-0812">Transmembrane</keyword>
<evidence type="ECO:0000256" key="1">
    <source>
        <dbReference type="SAM" id="Phobius"/>
    </source>
</evidence>
<evidence type="ECO:0000313" key="2">
    <source>
        <dbReference type="EMBL" id="GMH19250.1"/>
    </source>
</evidence>
<comment type="caution">
    <text evidence="2">The sequence shown here is derived from an EMBL/GenBank/DDBJ whole genome shotgun (WGS) entry which is preliminary data.</text>
</comment>
<name>A0AAD3SWM2_NEPGR</name>
<accession>A0AAD3SWM2</accession>
<keyword evidence="1" id="KW-1133">Transmembrane helix</keyword>
<gene>
    <name evidence="2" type="ORF">Nepgr_021091</name>
</gene>
<organism evidence="2 3">
    <name type="scientific">Nepenthes gracilis</name>
    <name type="common">Slender pitcher plant</name>
    <dbReference type="NCBI Taxonomy" id="150966"/>
    <lineage>
        <taxon>Eukaryota</taxon>
        <taxon>Viridiplantae</taxon>
        <taxon>Streptophyta</taxon>
        <taxon>Embryophyta</taxon>
        <taxon>Tracheophyta</taxon>
        <taxon>Spermatophyta</taxon>
        <taxon>Magnoliopsida</taxon>
        <taxon>eudicotyledons</taxon>
        <taxon>Gunneridae</taxon>
        <taxon>Pentapetalae</taxon>
        <taxon>Caryophyllales</taxon>
        <taxon>Nepenthaceae</taxon>
        <taxon>Nepenthes</taxon>
    </lineage>
</organism>
<keyword evidence="3" id="KW-1185">Reference proteome</keyword>
<keyword evidence="1" id="KW-0472">Membrane</keyword>
<dbReference type="Proteomes" id="UP001279734">
    <property type="component" value="Unassembled WGS sequence"/>
</dbReference>
<dbReference type="EMBL" id="BSYO01000020">
    <property type="protein sequence ID" value="GMH19250.1"/>
    <property type="molecule type" value="Genomic_DNA"/>
</dbReference>
<dbReference type="AlphaFoldDB" id="A0AAD3SWM2"/>
<proteinExistence type="predicted"/>
<feature type="transmembrane region" description="Helical" evidence="1">
    <location>
        <begin position="35"/>
        <end position="54"/>
    </location>
</feature>